<dbReference type="EMBL" id="HE601256">
    <property type="protein sequence ID" value="CAP22492.1"/>
    <property type="molecule type" value="Genomic_DNA"/>
</dbReference>
<evidence type="ECO:0000313" key="2">
    <source>
        <dbReference type="Proteomes" id="UP000008549"/>
    </source>
</evidence>
<dbReference type="AlphaFoldDB" id="A8WPT5"/>
<dbReference type="InterPro" id="IPR036845">
    <property type="entry name" value="RecG_N_sf"/>
</dbReference>
<dbReference type="InParanoid" id="A8WPT5"/>
<evidence type="ECO:0000313" key="1">
    <source>
        <dbReference type="EMBL" id="CAP22492.1"/>
    </source>
</evidence>
<dbReference type="HOGENOM" id="CLU_2294183_0_0_1"/>
<reference evidence="1 2" key="1">
    <citation type="journal article" date="2003" name="PLoS Biol.">
        <title>The genome sequence of Caenorhabditis briggsae: a platform for comparative genomics.</title>
        <authorList>
            <person name="Stein L.D."/>
            <person name="Bao Z."/>
            <person name="Blasiar D."/>
            <person name="Blumenthal T."/>
            <person name="Brent M.R."/>
            <person name="Chen N."/>
            <person name="Chinwalla A."/>
            <person name="Clarke L."/>
            <person name="Clee C."/>
            <person name="Coghlan A."/>
            <person name="Coulson A."/>
            <person name="D'Eustachio P."/>
            <person name="Fitch D.H."/>
            <person name="Fulton L.A."/>
            <person name="Fulton R.E."/>
            <person name="Griffiths-Jones S."/>
            <person name="Harris T.W."/>
            <person name="Hillier L.W."/>
            <person name="Kamath R."/>
            <person name="Kuwabara P.E."/>
            <person name="Mardis E.R."/>
            <person name="Marra M.A."/>
            <person name="Miner T.L."/>
            <person name="Minx P."/>
            <person name="Mullikin J.C."/>
            <person name="Plumb R.W."/>
            <person name="Rogers J."/>
            <person name="Schein J.E."/>
            <person name="Sohrmann M."/>
            <person name="Spieth J."/>
            <person name="Stajich J.E."/>
            <person name="Wei C."/>
            <person name="Willey D."/>
            <person name="Wilson R.K."/>
            <person name="Durbin R."/>
            <person name="Waterston R.H."/>
        </authorList>
    </citation>
    <scope>NUCLEOTIDE SEQUENCE [LARGE SCALE GENOMIC DNA]</scope>
    <source>
        <strain evidence="1 2">AF16</strain>
    </source>
</reference>
<organism evidence="1 2">
    <name type="scientific">Caenorhabditis briggsae</name>
    <dbReference type="NCBI Taxonomy" id="6238"/>
    <lineage>
        <taxon>Eukaryota</taxon>
        <taxon>Metazoa</taxon>
        <taxon>Ecdysozoa</taxon>
        <taxon>Nematoda</taxon>
        <taxon>Chromadorea</taxon>
        <taxon>Rhabditida</taxon>
        <taxon>Rhabditina</taxon>
        <taxon>Rhabditomorpha</taxon>
        <taxon>Rhabditoidea</taxon>
        <taxon>Rhabditidae</taxon>
        <taxon>Peloderinae</taxon>
        <taxon>Caenorhabditis</taxon>
    </lineage>
</organism>
<keyword evidence="2" id="KW-1185">Reference proteome</keyword>
<accession>A8WPT5</accession>
<gene>
    <name evidence="1 3" type="ORF">CBG01196</name>
    <name evidence="1" type="ORF">CBG_01196</name>
</gene>
<evidence type="ECO:0000313" key="3">
    <source>
        <dbReference type="WormBase" id="CBG01196"/>
    </source>
</evidence>
<dbReference type="KEGG" id="cbr:CBG_01196"/>
<dbReference type="Proteomes" id="UP000008549">
    <property type="component" value="Unassembled WGS sequence"/>
</dbReference>
<dbReference type="RefSeq" id="XP_002635966.1">
    <property type="nucleotide sequence ID" value="XM_002635920.1"/>
</dbReference>
<sequence>MEQMLAQINEEQLVGNLVEVVALVWDFVDRLVEEFLPPLLEQILQKITTGVVRHKIPEPLDDQFREEGDLVEELAEVYQFVNTALCFRSSNYLGPLIFWDL</sequence>
<dbReference type="WormBase" id="CBG01196">
    <property type="protein sequence ID" value="CBP49941"/>
    <property type="gene ID" value="WBGene00024464"/>
</dbReference>
<protein>
    <submittedName>
        <fullName evidence="1">Protein CBG01196</fullName>
    </submittedName>
</protein>
<reference evidence="1 2" key="2">
    <citation type="journal article" date="2011" name="PLoS Genet.">
        <title>Caenorhabditis briggsae recombinant inbred line genotypes reveal inter-strain incompatibility and the evolution of recombination.</title>
        <authorList>
            <person name="Ross J.A."/>
            <person name="Koboldt D.C."/>
            <person name="Staisch J.E."/>
            <person name="Chamberlin H.M."/>
            <person name="Gupta B.P."/>
            <person name="Miller R.D."/>
            <person name="Baird S.E."/>
            <person name="Haag E.S."/>
        </authorList>
    </citation>
    <scope>NUCLEOTIDE SEQUENCE [LARGE SCALE GENOMIC DNA]</scope>
    <source>
        <strain evidence="1 2">AF16</strain>
    </source>
</reference>
<proteinExistence type="predicted"/>
<dbReference type="SUPFAM" id="SSF69008">
    <property type="entry name" value="RecG, N-terminal domain"/>
    <property type="match status" value="1"/>
</dbReference>
<name>A8WPT5_CAEBR</name>
<dbReference type="CTD" id="8577960"/>
<dbReference type="GeneID" id="8577960"/>